<dbReference type="CDD" id="cd00009">
    <property type="entry name" value="AAA"/>
    <property type="match status" value="1"/>
</dbReference>
<dbReference type="SUPFAM" id="SSF52540">
    <property type="entry name" value="P-loop containing nucleoside triphosphate hydrolases"/>
    <property type="match status" value="1"/>
</dbReference>
<accession>A0A1M7TXI9</accession>
<dbReference type="Proteomes" id="UP000184440">
    <property type="component" value="Unassembled WGS sequence"/>
</dbReference>
<dbReference type="InterPro" id="IPR041627">
    <property type="entry name" value="AAA_lid_6"/>
</dbReference>
<dbReference type="Pfam" id="PF00004">
    <property type="entry name" value="AAA"/>
    <property type="match status" value="1"/>
</dbReference>
<organism evidence="5 6">
    <name type="scientific">Cryptosporangium aurantiacum</name>
    <dbReference type="NCBI Taxonomy" id="134849"/>
    <lineage>
        <taxon>Bacteria</taxon>
        <taxon>Bacillati</taxon>
        <taxon>Actinomycetota</taxon>
        <taxon>Actinomycetes</taxon>
        <taxon>Cryptosporangiales</taxon>
        <taxon>Cryptosporangiaceae</taxon>
        <taxon>Cryptosporangium</taxon>
    </lineage>
</organism>
<evidence type="ECO:0000313" key="5">
    <source>
        <dbReference type="EMBL" id="SHN75426.1"/>
    </source>
</evidence>
<name>A0A1M7TXI9_9ACTN</name>
<comment type="similarity">
    <text evidence="1">Belongs to the CbxX/CfxQ family.</text>
</comment>
<dbReference type="InterPro" id="IPR000641">
    <property type="entry name" value="CbxX/CfxQ"/>
</dbReference>
<reference evidence="5 6" key="1">
    <citation type="submission" date="2016-11" db="EMBL/GenBank/DDBJ databases">
        <authorList>
            <person name="Jaros S."/>
            <person name="Januszkiewicz K."/>
            <person name="Wedrychowicz H."/>
        </authorList>
    </citation>
    <scope>NUCLEOTIDE SEQUENCE [LARGE SCALE GENOMIC DNA]</scope>
    <source>
        <strain evidence="5 6">DSM 46144</strain>
    </source>
</reference>
<proteinExistence type="inferred from homology"/>
<gene>
    <name evidence="5" type="ORF">SAMN05443668_107294</name>
</gene>
<dbReference type="Pfam" id="PF13229">
    <property type="entry name" value="Beta_helix"/>
    <property type="match status" value="1"/>
</dbReference>
<evidence type="ECO:0000259" key="4">
    <source>
        <dbReference type="SMART" id="SM00382"/>
    </source>
</evidence>
<dbReference type="InterPro" id="IPR006626">
    <property type="entry name" value="PbH1"/>
</dbReference>
<dbReference type="InterPro" id="IPR012334">
    <property type="entry name" value="Pectin_lyas_fold"/>
</dbReference>
<dbReference type="Gene3D" id="2.160.20.10">
    <property type="entry name" value="Single-stranded right-handed beta-helix, Pectin lyase-like"/>
    <property type="match status" value="1"/>
</dbReference>
<sequence length="553" mass="57614">MARTLLVSSRKPGAYPSLADALEVAEPGATISIEPGEYRENVSVTGGSLTLVGLGEPGEVTIDATGTGRPVVSGRDATVTLRGLSLRSADGPAVHASGGVLELADCTLAAGYGAAITATDGAELRAGSCQITAGQYGIVCSDATGVIEACEISDMMDDGIIVRLGADPTIRNTTVTGAGYRGVYVYQSGRPTLDGCEIARAGDVGIAVAYDSHPTVRSCRIHHTGGVGIQVGSGCGGVIEDCRFESTASPDILLEPGANPTISATRQTPLTGADADDGAQVEVEKLLAQLDAMVGLAAVKSEVRSLIDEMQVNTWRREAGLAVGAVSHHLIFTGAPGTGKTTVARLYGQLLKSLGVLPDGKFKEVSRRDLVGQYIGHTAEKTAAVIEEATGGVLFIDEAYTLSRSSGGGADFGQEAIDMLVKLMEDRRDSLAVIVAGYTAEMSDFLDANSGLASRFAKTLEFENYSPAELTLIAGRIAAADDYLLAPGLEDGLFEWFAGIDRTANFGNAREARKLLEGMRKAQSGRLRRLGRVPTRDDLRTLTLDDLLAATGS</sequence>
<dbReference type="InterPro" id="IPR039448">
    <property type="entry name" value="Beta_helix"/>
</dbReference>
<dbReference type="PANTHER" id="PTHR43392">
    <property type="entry name" value="AAA-TYPE ATPASE FAMILY PROTEIN / ANKYRIN REPEAT FAMILY PROTEIN"/>
    <property type="match status" value="1"/>
</dbReference>
<dbReference type="FunFam" id="3.40.50.300:FF:000216">
    <property type="entry name" value="Type VII secretion ATPase EccA"/>
    <property type="match status" value="1"/>
</dbReference>
<dbReference type="GO" id="GO:0005524">
    <property type="term" value="F:ATP binding"/>
    <property type="evidence" value="ECO:0007669"/>
    <property type="project" value="UniProtKB-KW"/>
</dbReference>
<dbReference type="Pfam" id="PF17866">
    <property type="entry name" value="AAA_lid_6"/>
    <property type="match status" value="1"/>
</dbReference>
<evidence type="ECO:0000256" key="1">
    <source>
        <dbReference type="ARBA" id="ARBA00010378"/>
    </source>
</evidence>
<evidence type="ECO:0000313" key="6">
    <source>
        <dbReference type="Proteomes" id="UP000184440"/>
    </source>
</evidence>
<keyword evidence="6" id="KW-1185">Reference proteome</keyword>
<dbReference type="OrthoDB" id="9806903at2"/>
<dbReference type="Gene3D" id="1.10.8.60">
    <property type="match status" value="1"/>
</dbReference>
<feature type="domain" description="AAA+ ATPase" evidence="4">
    <location>
        <begin position="326"/>
        <end position="466"/>
    </location>
</feature>
<dbReference type="SMART" id="SM00710">
    <property type="entry name" value="PbH1"/>
    <property type="match status" value="5"/>
</dbReference>
<dbReference type="SMART" id="SM00382">
    <property type="entry name" value="AAA"/>
    <property type="match status" value="1"/>
</dbReference>
<dbReference type="InterPro" id="IPR050773">
    <property type="entry name" value="CbxX/CfxQ_RuBisCO_ESX"/>
</dbReference>
<dbReference type="GO" id="GO:0016887">
    <property type="term" value="F:ATP hydrolysis activity"/>
    <property type="evidence" value="ECO:0007669"/>
    <property type="project" value="InterPro"/>
</dbReference>
<dbReference type="InterPro" id="IPR003593">
    <property type="entry name" value="AAA+_ATPase"/>
</dbReference>
<dbReference type="EMBL" id="FRCS01000007">
    <property type="protein sequence ID" value="SHN75426.1"/>
    <property type="molecule type" value="Genomic_DNA"/>
</dbReference>
<keyword evidence="3" id="KW-0067">ATP-binding</keyword>
<evidence type="ECO:0000256" key="3">
    <source>
        <dbReference type="ARBA" id="ARBA00022840"/>
    </source>
</evidence>
<dbReference type="Gene3D" id="3.40.50.300">
    <property type="entry name" value="P-loop containing nucleotide triphosphate hydrolases"/>
    <property type="match status" value="1"/>
</dbReference>
<protein>
    <submittedName>
        <fullName evidence="5">Parallel beta-helix repeat (Two copies)</fullName>
    </submittedName>
</protein>
<dbReference type="SUPFAM" id="SSF51126">
    <property type="entry name" value="Pectin lyase-like"/>
    <property type="match status" value="1"/>
</dbReference>
<dbReference type="STRING" id="134849.SAMN05443668_107294"/>
<keyword evidence="2" id="KW-0547">Nucleotide-binding</keyword>
<dbReference type="InterPro" id="IPR003959">
    <property type="entry name" value="ATPase_AAA_core"/>
</dbReference>
<dbReference type="InterPro" id="IPR011050">
    <property type="entry name" value="Pectin_lyase_fold/virulence"/>
</dbReference>
<dbReference type="AlphaFoldDB" id="A0A1M7TXI9"/>
<dbReference type="InterPro" id="IPR027417">
    <property type="entry name" value="P-loop_NTPase"/>
</dbReference>
<dbReference type="PANTHER" id="PTHR43392:SF2">
    <property type="entry name" value="AAA-TYPE ATPASE FAMILY PROTEIN _ ANKYRIN REPEAT FAMILY PROTEIN"/>
    <property type="match status" value="1"/>
</dbReference>
<evidence type="ECO:0000256" key="2">
    <source>
        <dbReference type="ARBA" id="ARBA00022741"/>
    </source>
</evidence>
<dbReference type="RefSeq" id="WP_073260083.1">
    <property type="nucleotide sequence ID" value="NZ_FRCS01000007.1"/>
</dbReference>
<dbReference type="PRINTS" id="PR00819">
    <property type="entry name" value="CBXCFQXSUPER"/>
</dbReference>